<gene>
    <name evidence="1" type="ORF">ACFSBH_13755</name>
</gene>
<accession>A0ABW4HTL2</accession>
<name>A0ABW4HTL2_9BACI</name>
<dbReference type="Proteomes" id="UP001597221">
    <property type="component" value="Unassembled WGS sequence"/>
</dbReference>
<comment type="caution">
    <text evidence="1">The sequence shown here is derived from an EMBL/GenBank/DDBJ whole genome shotgun (WGS) entry which is preliminary data.</text>
</comment>
<organism evidence="1 2">
    <name type="scientific">Oceanobacillus luteolus</name>
    <dbReference type="NCBI Taxonomy" id="1274358"/>
    <lineage>
        <taxon>Bacteria</taxon>
        <taxon>Bacillati</taxon>
        <taxon>Bacillota</taxon>
        <taxon>Bacilli</taxon>
        <taxon>Bacillales</taxon>
        <taxon>Bacillaceae</taxon>
        <taxon>Oceanobacillus</taxon>
    </lineage>
</organism>
<protein>
    <submittedName>
        <fullName evidence="1">Uncharacterized protein</fullName>
    </submittedName>
</protein>
<sequence length="140" mass="16100">MGGFTIIAYLISQDEYYREGFKKLLEITIPKLTIKAFAEIPAKIQSDVALVIIEPVFEEKRNRNIEDIEHLANSYHARTCLLLDSPNNDKLLQLLNNKVYGVFFKSDYTFDLVEGLKEVLKGERYIPGSVAKILLEVYQQ</sequence>
<evidence type="ECO:0000313" key="2">
    <source>
        <dbReference type="Proteomes" id="UP001597221"/>
    </source>
</evidence>
<proteinExistence type="predicted"/>
<dbReference type="RefSeq" id="WP_379598063.1">
    <property type="nucleotide sequence ID" value="NZ_JBHUDE010000126.1"/>
</dbReference>
<dbReference type="EMBL" id="JBHUDE010000126">
    <property type="protein sequence ID" value="MFD1608686.1"/>
    <property type="molecule type" value="Genomic_DNA"/>
</dbReference>
<dbReference type="Gene3D" id="3.40.50.2300">
    <property type="match status" value="1"/>
</dbReference>
<keyword evidence="2" id="KW-1185">Reference proteome</keyword>
<reference evidence="2" key="1">
    <citation type="journal article" date="2019" name="Int. J. Syst. Evol. Microbiol.">
        <title>The Global Catalogue of Microorganisms (GCM) 10K type strain sequencing project: providing services to taxonomists for standard genome sequencing and annotation.</title>
        <authorList>
            <consortium name="The Broad Institute Genomics Platform"/>
            <consortium name="The Broad Institute Genome Sequencing Center for Infectious Disease"/>
            <person name="Wu L."/>
            <person name="Ma J."/>
        </authorList>
    </citation>
    <scope>NUCLEOTIDE SEQUENCE [LARGE SCALE GENOMIC DNA]</scope>
    <source>
        <strain evidence="2">CGMCC 1.12376</strain>
    </source>
</reference>
<evidence type="ECO:0000313" key="1">
    <source>
        <dbReference type="EMBL" id="MFD1608686.1"/>
    </source>
</evidence>